<name>A0A9N9NST3_9GLOM</name>
<dbReference type="Proteomes" id="UP000789342">
    <property type="component" value="Unassembled WGS sequence"/>
</dbReference>
<evidence type="ECO:0000313" key="2">
    <source>
        <dbReference type="EMBL" id="CAG8767760.1"/>
    </source>
</evidence>
<dbReference type="AlphaFoldDB" id="A0A9N9NST3"/>
<keyword evidence="3" id="KW-1185">Reference proteome</keyword>
<feature type="compositionally biased region" description="Basic residues" evidence="1">
    <location>
        <begin position="19"/>
        <end position="28"/>
    </location>
</feature>
<evidence type="ECO:0000256" key="1">
    <source>
        <dbReference type="SAM" id="MobiDB-lite"/>
    </source>
</evidence>
<feature type="non-terminal residue" evidence="2">
    <location>
        <position position="1"/>
    </location>
</feature>
<protein>
    <submittedName>
        <fullName evidence="2">15764_t:CDS:1</fullName>
    </submittedName>
</protein>
<feature type="region of interest" description="Disordered" evidence="1">
    <location>
        <begin position="61"/>
        <end position="92"/>
    </location>
</feature>
<gene>
    <name evidence="2" type="ORF">AMORRO_LOCUS16397</name>
</gene>
<comment type="caution">
    <text evidence="2">The sequence shown here is derived from an EMBL/GenBank/DDBJ whole genome shotgun (WGS) entry which is preliminary data.</text>
</comment>
<accession>A0A9N9NST3</accession>
<reference evidence="2" key="1">
    <citation type="submission" date="2021-06" db="EMBL/GenBank/DDBJ databases">
        <authorList>
            <person name="Kallberg Y."/>
            <person name="Tangrot J."/>
            <person name="Rosling A."/>
        </authorList>
    </citation>
    <scope>NUCLEOTIDE SEQUENCE</scope>
    <source>
        <strain evidence="2">CL551</strain>
    </source>
</reference>
<organism evidence="2 3">
    <name type="scientific">Acaulospora morrowiae</name>
    <dbReference type="NCBI Taxonomy" id="94023"/>
    <lineage>
        <taxon>Eukaryota</taxon>
        <taxon>Fungi</taxon>
        <taxon>Fungi incertae sedis</taxon>
        <taxon>Mucoromycota</taxon>
        <taxon>Glomeromycotina</taxon>
        <taxon>Glomeromycetes</taxon>
        <taxon>Diversisporales</taxon>
        <taxon>Acaulosporaceae</taxon>
        <taxon>Acaulospora</taxon>
    </lineage>
</organism>
<proteinExistence type="predicted"/>
<sequence>TILTKQDLPRSANDERTSKTKTHHGRREPHHDNDDVIRKEDIMSHERYALTTTTCCGYSQTASKDFDEPAILANHRDWSRNGDGTSTKKKRR</sequence>
<feature type="non-terminal residue" evidence="2">
    <location>
        <position position="92"/>
    </location>
</feature>
<feature type="region of interest" description="Disordered" evidence="1">
    <location>
        <begin position="1"/>
        <end position="39"/>
    </location>
</feature>
<evidence type="ECO:0000313" key="3">
    <source>
        <dbReference type="Proteomes" id="UP000789342"/>
    </source>
</evidence>
<feature type="compositionally biased region" description="Basic and acidic residues" evidence="1">
    <location>
        <begin position="29"/>
        <end position="39"/>
    </location>
</feature>
<dbReference type="EMBL" id="CAJVPV010044610">
    <property type="protein sequence ID" value="CAG8767760.1"/>
    <property type="molecule type" value="Genomic_DNA"/>
</dbReference>